<evidence type="ECO:0000256" key="4">
    <source>
        <dbReference type="ARBA" id="ARBA00023002"/>
    </source>
</evidence>
<dbReference type="Gene3D" id="3.90.180.10">
    <property type="entry name" value="Medium-chain alcohol dehydrogenases, catalytic domain"/>
    <property type="match status" value="1"/>
</dbReference>
<evidence type="ECO:0000313" key="9">
    <source>
        <dbReference type="Proteomes" id="UP000596427"/>
    </source>
</evidence>
<dbReference type="RefSeq" id="WP_203195506.1">
    <property type="nucleotide sequence ID" value="NZ_CP063362.1"/>
</dbReference>
<evidence type="ECO:0000313" key="7">
    <source>
        <dbReference type="EMBL" id="QRG08596.1"/>
    </source>
</evidence>
<dbReference type="InterPro" id="IPR002328">
    <property type="entry name" value="ADH_Zn_CS"/>
</dbReference>
<dbReference type="PANTHER" id="PTHR42813">
    <property type="entry name" value="ZINC-TYPE ALCOHOL DEHYDROGENASE-LIKE"/>
    <property type="match status" value="1"/>
</dbReference>
<comment type="cofactor">
    <cofactor evidence="1 5">
        <name>Zn(2+)</name>
        <dbReference type="ChEBI" id="CHEBI:29105"/>
    </cofactor>
</comment>
<protein>
    <submittedName>
        <fullName evidence="8">Alcohol dehydrogenase catalytic domain-containing protein</fullName>
    </submittedName>
</protein>
<sequence>MKAAVYFGPKDIRTINVDDPKITEPHQILVKVRATSICGSDLHIWRGTLDQAMGKGHSTLGHELSGEVIETGAEVGRFSKGDRVSMGYSASCGDCYQCRHHNTAHCQVTKSAVYGFGVGFGDLNGTQAEYMSIPHADAHTIKIDDALTDAQALTLSCNLPTAILANKLVDVQIGESLAIVGLGPTGMMALDLATKRGPGKVFAFDPVAHRREAAKMRYGIEVFEPGEAGVEAVKAATGGRGVDKVIEMVGTGESLDLSFSLIRAGGTMAGLGMFTDMAHPVNLLDVFFRDITLHMRGFASVWPEMWNAQRLITEGKITLTEMFTHNFSLDQAGEAYRVFGERLDNVEKVLIRP</sequence>
<dbReference type="PROSITE" id="PS00059">
    <property type="entry name" value="ADH_ZINC"/>
    <property type="match status" value="1"/>
</dbReference>
<geneLocation type="plasmid" evidence="8 9">
    <name>unnamed2</name>
</geneLocation>
<organism evidence="8 9">
    <name type="scientific">Xanthobacter dioxanivorans</name>
    <dbReference type="NCBI Taxonomy" id="2528964"/>
    <lineage>
        <taxon>Bacteria</taxon>
        <taxon>Pseudomonadati</taxon>
        <taxon>Pseudomonadota</taxon>
        <taxon>Alphaproteobacteria</taxon>
        <taxon>Hyphomicrobiales</taxon>
        <taxon>Xanthobacteraceae</taxon>
        <taxon>Xanthobacter</taxon>
    </lineage>
</organism>
<keyword evidence="3 5" id="KW-0862">Zinc</keyword>
<dbReference type="KEGG" id="xdi:EZH22_30880"/>
<gene>
    <name evidence="7" type="ORF">EZH22_10075</name>
    <name evidence="8" type="ORF">EZH22_30880</name>
</gene>
<dbReference type="SUPFAM" id="SSF50129">
    <property type="entry name" value="GroES-like"/>
    <property type="match status" value="1"/>
</dbReference>
<evidence type="ECO:0000256" key="5">
    <source>
        <dbReference type="RuleBase" id="RU361277"/>
    </source>
</evidence>
<dbReference type="PANTHER" id="PTHR42813:SF2">
    <property type="entry name" value="DEHYDROGENASE, ZINC-CONTAINING, PUTATIVE (AFU_ORTHOLOGUE AFUA_2G02810)-RELATED"/>
    <property type="match status" value="1"/>
</dbReference>
<keyword evidence="8" id="KW-0614">Plasmid</keyword>
<dbReference type="AlphaFoldDB" id="A0A974SMS8"/>
<dbReference type="Gene3D" id="3.40.50.720">
    <property type="entry name" value="NAD(P)-binding Rossmann-like Domain"/>
    <property type="match status" value="1"/>
</dbReference>
<keyword evidence="9" id="KW-1185">Reference proteome</keyword>
<dbReference type="InterPro" id="IPR036291">
    <property type="entry name" value="NAD(P)-bd_dom_sf"/>
</dbReference>
<keyword evidence="2 5" id="KW-0479">Metal-binding</keyword>
<dbReference type="EMBL" id="CP063364">
    <property type="protein sequence ID" value="QRG10133.1"/>
    <property type="molecule type" value="Genomic_DNA"/>
</dbReference>
<dbReference type="GO" id="GO:0008270">
    <property type="term" value="F:zinc ion binding"/>
    <property type="evidence" value="ECO:0007669"/>
    <property type="project" value="InterPro"/>
</dbReference>
<dbReference type="GO" id="GO:0016616">
    <property type="term" value="F:oxidoreductase activity, acting on the CH-OH group of donors, NAD or NADP as acceptor"/>
    <property type="evidence" value="ECO:0007669"/>
    <property type="project" value="UniProtKB-ARBA"/>
</dbReference>
<evidence type="ECO:0000313" key="8">
    <source>
        <dbReference type="EMBL" id="QRG10133.1"/>
    </source>
</evidence>
<evidence type="ECO:0000256" key="2">
    <source>
        <dbReference type="ARBA" id="ARBA00022723"/>
    </source>
</evidence>
<dbReference type="Pfam" id="PF00107">
    <property type="entry name" value="ADH_zinc_N"/>
    <property type="match status" value="1"/>
</dbReference>
<evidence type="ECO:0000256" key="1">
    <source>
        <dbReference type="ARBA" id="ARBA00001947"/>
    </source>
</evidence>
<proteinExistence type="inferred from homology"/>
<dbReference type="Proteomes" id="UP000596427">
    <property type="component" value="Chromosome"/>
</dbReference>
<dbReference type="InterPro" id="IPR013149">
    <property type="entry name" value="ADH-like_C"/>
</dbReference>
<accession>A0A974SMS8</accession>
<evidence type="ECO:0000259" key="6">
    <source>
        <dbReference type="SMART" id="SM00829"/>
    </source>
</evidence>
<dbReference type="EMBL" id="CP063362">
    <property type="protein sequence ID" value="QRG08596.1"/>
    <property type="molecule type" value="Genomic_DNA"/>
</dbReference>
<keyword evidence="4" id="KW-0560">Oxidoreductase</keyword>
<reference evidence="8 9" key="1">
    <citation type="submission" date="2020-10" db="EMBL/GenBank/DDBJ databases">
        <title>Degradation of 1,4-Dioxane by Xanthobacter sp. YN2, via a Novel Group-2 Soluble Di-Iron Monooxygenase.</title>
        <authorList>
            <person name="Ma F."/>
            <person name="Wang Y."/>
            <person name="Yang J."/>
            <person name="Guo H."/>
            <person name="Su D."/>
            <person name="Yu L."/>
        </authorList>
    </citation>
    <scope>NUCLEOTIDE SEQUENCE [LARGE SCALE GENOMIC DNA]</scope>
    <source>
        <strain evidence="8 9">YN2</strain>
        <plasmid evidence="8 9">unnamed2</plasmid>
    </source>
</reference>
<dbReference type="Pfam" id="PF08240">
    <property type="entry name" value="ADH_N"/>
    <property type="match status" value="1"/>
</dbReference>
<comment type="similarity">
    <text evidence="5">Belongs to the zinc-containing alcohol dehydrogenase family.</text>
</comment>
<dbReference type="InterPro" id="IPR011032">
    <property type="entry name" value="GroES-like_sf"/>
</dbReference>
<name>A0A974SMS8_9HYPH</name>
<dbReference type="SMART" id="SM00829">
    <property type="entry name" value="PKS_ER"/>
    <property type="match status" value="1"/>
</dbReference>
<evidence type="ECO:0000256" key="3">
    <source>
        <dbReference type="ARBA" id="ARBA00022833"/>
    </source>
</evidence>
<feature type="domain" description="Enoyl reductase (ER)" evidence="6">
    <location>
        <begin position="10"/>
        <end position="351"/>
    </location>
</feature>
<dbReference type="KEGG" id="xdi:EZH22_10075"/>
<dbReference type="InterPro" id="IPR013154">
    <property type="entry name" value="ADH-like_N"/>
</dbReference>
<dbReference type="InterPro" id="IPR020843">
    <property type="entry name" value="ER"/>
</dbReference>
<dbReference type="Proteomes" id="UP000596427">
    <property type="component" value="Plasmid unnamed2"/>
</dbReference>
<dbReference type="SUPFAM" id="SSF51735">
    <property type="entry name" value="NAD(P)-binding Rossmann-fold domains"/>
    <property type="match status" value="1"/>
</dbReference>